<gene>
    <name evidence="1" type="ORF">PSON_ATCC_30995.1.T1670043</name>
</gene>
<dbReference type="OrthoDB" id="293486at2759"/>
<dbReference type="AlphaFoldDB" id="A0A8S1RFB5"/>
<comment type="caution">
    <text evidence="1">The sequence shown here is derived from an EMBL/GenBank/DDBJ whole genome shotgun (WGS) entry which is preliminary data.</text>
</comment>
<evidence type="ECO:0000313" key="2">
    <source>
        <dbReference type="Proteomes" id="UP000692954"/>
    </source>
</evidence>
<evidence type="ECO:0000313" key="1">
    <source>
        <dbReference type="EMBL" id="CAD8126407.1"/>
    </source>
</evidence>
<sequence length="152" mass="17578">MIDIHLLNIDFINLKSISLSYQKIMGCCQDRPNMTLKANELRPLTKAPSLILTQRAQVMEPMRISIIGDVDKLDFMDEFLQPMPSITQIDSKFPTKQMSSRELKETRDLKLTQISETIIIDMRSGTFLQSPLKPMSERRSSKNLNQKFLEML</sequence>
<organism evidence="1 2">
    <name type="scientific">Paramecium sonneborni</name>
    <dbReference type="NCBI Taxonomy" id="65129"/>
    <lineage>
        <taxon>Eukaryota</taxon>
        <taxon>Sar</taxon>
        <taxon>Alveolata</taxon>
        <taxon>Ciliophora</taxon>
        <taxon>Intramacronucleata</taxon>
        <taxon>Oligohymenophorea</taxon>
        <taxon>Peniculida</taxon>
        <taxon>Parameciidae</taxon>
        <taxon>Paramecium</taxon>
    </lineage>
</organism>
<name>A0A8S1RFB5_9CILI</name>
<dbReference type="EMBL" id="CAJJDN010000167">
    <property type="protein sequence ID" value="CAD8126407.1"/>
    <property type="molecule type" value="Genomic_DNA"/>
</dbReference>
<accession>A0A8S1RFB5</accession>
<keyword evidence="2" id="KW-1185">Reference proteome</keyword>
<reference evidence="1" key="1">
    <citation type="submission" date="2021-01" db="EMBL/GenBank/DDBJ databases">
        <authorList>
            <consortium name="Genoscope - CEA"/>
            <person name="William W."/>
        </authorList>
    </citation>
    <scope>NUCLEOTIDE SEQUENCE</scope>
</reference>
<proteinExistence type="predicted"/>
<protein>
    <submittedName>
        <fullName evidence="1">Uncharacterized protein</fullName>
    </submittedName>
</protein>
<dbReference type="Proteomes" id="UP000692954">
    <property type="component" value="Unassembled WGS sequence"/>
</dbReference>